<name>A0AA42C7H7_9BACT</name>
<organism evidence="1 2">
    <name type="scientific">Gaoshiqia sediminis</name>
    <dbReference type="NCBI Taxonomy" id="2986998"/>
    <lineage>
        <taxon>Bacteria</taxon>
        <taxon>Pseudomonadati</taxon>
        <taxon>Bacteroidota</taxon>
        <taxon>Bacteroidia</taxon>
        <taxon>Marinilabiliales</taxon>
        <taxon>Prolixibacteraceae</taxon>
        <taxon>Gaoshiqia</taxon>
    </lineage>
</organism>
<sequence>MTRIYFDCYDLNWPLATRAENWRPFLRFNPAVGLALRWFHANHHLVAIGYKFQVADFTA</sequence>
<comment type="caution">
    <text evidence="1">The sequence shown here is derived from an EMBL/GenBank/DDBJ whole genome shotgun (WGS) entry which is preliminary data.</text>
</comment>
<proteinExistence type="predicted"/>
<keyword evidence="2" id="KW-1185">Reference proteome</keyword>
<protein>
    <submittedName>
        <fullName evidence="1">Uncharacterized protein</fullName>
    </submittedName>
</protein>
<gene>
    <name evidence="1" type="ORF">N2K84_19850</name>
</gene>
<evidence type="ECO:0000313" key="1">
    <source>
        <dbReference type="EMBL" id="MCW0484998.1"/>
    </source>
</evidence>
<dbReference type="RefSeq" id="WP_282593583.1">
    <property type="nucleotide sequence ID" value="NZ_JAPAAF010000074.1"/>
</dbReference>
<dbReference type="EMBL" id="JAPAAF010000074">
    <property type="protein sequence ID" value="MCW0484998.1"/>
    <property type="molecule type" value="Genomic_DNA"/>
</dbReference>
<dbReference type="AlphaFoldDB" id="A0AA42C7H7"/>
<reference evidence="1" key="1">
    <citation type="submission" date="2022-10" db="EMBL/GenBank/DDBJ databases">
        <title>Gaoshiqiia sediminis gen. nov., sp. nov., isolated from coastal sediment.</title>
        <authorList>
            <person name="Yu W.X."/>
            <person name="Mu D.S."/>
            <person name="Du J.Z."/>
            <person name="Liang Y.Q."/>
        </authorList>
    </citation>
    <scope>NUCLEOTIDE SEQUENCE</scope>
    <source>
        <strain evidence="1">A06</strain>
    </source>
</reference>
<evidence type="ECO:0000313" key="2">
    <source>
        <dbReference type="Proteomes" id="UP001163821"/>
    </source>
</evidence>
<dbReference type="Proteomes" id="UP001163821">
    <property type="component" value="Unassembled WGS sequence"/>
</dbReference>
<accession>A0AA42C7H7</accession>